<reference evidence="2 3" key="1">
    <citation type="journal article" date="2019" name="Commun. Biol.">
        <title>The bagworm genome reveals a unique fibroin gene that provides high tensile strength.</title>
        <authorList>
            <person name="Kono N."/>
            <person name="Nakamura H."/>
            <person name="Ohtoshi R."/>
            <person name="Tomita M."/>
            <person name="Numata K."/>
            <person name="Arakawa K."/>
        </authorList>
    </citation>
    <scope>NUCLEOTIDE SEQUENCE [LARGE SCALE GENOMIC DNA]</scope>
</reference>
<dbReference type="EMBL" id="BGZK01000322">
    <property type="protein sequence ID" value="GBP36732.1"/>
    <property type="molecule type" value="Genomic_DNA"/>
</dbReference>
<feature type="signal peptide" evidence="1">
    <location>
        <begin position="1"/>
        <end position="30"/>
    </location>
</feature>
<organism evidence="2 3">
    <name type="scientific">Eumeta variegata</name>
    <name type="common">Bagworm moth</name>
    <name type="synonym">Eumeta japonica</name>
    <dbReference type="NCBI Taxonomy" id="151549"/>
    <lineage>
        <taxon>Eukaryota</taxon>
        <taxon>Metazoa</taxon>
        <taxon>Ecdysozoa</taxon>
        <taxon>Arthropoda</taxon>
        <taxon>Hexapoda</taxon>
        <taxon>Insecta</taxon>
        <taxon>Pterygota</taxon>
        <taxon>Neoptera</taxon>
        <taxon>Endopterygota</taxon>
        <taxon>Lepidoptera</taxon>
        <taxon>Glossata</taxon>
        <taxon>Ditrysia</taxon>
        <taxon>Tineoidea</taxon>
        <taxon>Psychidae</taxon>
        <taxon>Oiketicinae</taxon>
        <taxon>Eumeta</taxon>
    </lineage>
</organism>
<comment type="caution">
    <text evidence="2">The sequence shown here is derived from an EMBL/GenBank/DDBJ whole genome shotgun (WGS) entry which is preliminary data.</text>
</comment>
<evidence type="ECO:0008006" key="4">
    <source>
        <dbReference type="Google" id="ProtNLM"/>
    </source>
</evidence>
<keyword evidence="3" id="KW-1185">Reference proteome</keyword>
<dbReference type="Proteomes" id="UP000299102">
    <property type="component" value="Unassembled WGS sequence"/>
</dbReference>
<feature type="chain" id="PRO_5020034966" description="RNA-directed DNA polymerase from transposon BS" evidence="1">
    <location>
        <begin position="31"/>
        <end position="87"/>
    </location>
</feature>
<proteinExistence type="predicted"/>
<accession>A0A4C1VEP7</accession>
<protein>
    <recommendedName>
        <fullName evidence="4">RNA-directed DNA polymerase from transposon BS</fullName>
    </recommendedName>
</protein>
<evidence type="ECO:0000313" key="3">
    <source>
        <dbReference type="Proteomes" id="UP000299102"/>
    </source>
</evidence>
<evidence type="ECO:0000313" key="2">
    <source>
        <dbReference type="EMBL" id="GBP36732.1"/>
    </source>
</evidence>
<sequence>MLKTGPSQNQLTQSFRILLLLLRGLSDLESLTRWSSAGERSEPTASRILRSAKRMIYFALVKNSLVNPPVVRIEPSAFLSPGKALNH</sequence>
<gene>
    <name evidence="2" type="ORF">EVAR_24735_1</name>
</gene>
<dbReference type="AlphaFoldDB" id="A0A4C1VEP7"/>
<name>A0A4C1VEP7_EUMVA</name>
<evidence type="ECO:0000256" key="1">
    <source>
        <dbReference type="SAM" id="SignalP"/>
    </source>
</evidence>
<keyword evidence="1" id="KW-0732">Signal</keyword>